<dbReference type="AlphaFoldDB" id="A0A8S0SRP0"/>
<sequence length="60" mass="6286">MAGWRRADGTRVSGDGSGLIGKDVGDLRVVGVGGVDERHNWGCKRGGPTFGSDVELGCRR</sequence>
<feature type="non-terminal residue" evidence="1">
    <location>
        <position position="60"/>
    </location>
</feature>
<proteinExistence type="predicted"/>
<accession>A0A8S0SRP0</accession>
<evidence type="ECO:0000313" key="2">
    <source>
        <dbReference type="Proteomes" id="UP000594638"/>
    </source>
</evidence>
<name>A0A8S0SRP0_OLEEU</name>
<reference evidence="1 2" key="1">
    <citation type="submission" date="2019-12" db="EMBL/GenBank/DDBJ databases">
        <authorList>
            <person name="Alioto T."/>
            <person name="Alioto T."/>
            <person name="Gomez Garrido J."/>
        </authorList>
    </citation>
    <scope>NUCLEOTIDE SEQUENCE [LARGE SCALE GENOMIC DNA]</scope>
</reference>
<comment type="caution">
    <text evidence="1">The sequence shown here is derived from an EMBL/GenBank/DDBJ whole genome shotgun (WGS) entry which is preliminary data.</text>
</comment>
<protein>
    <submittedName>
        <fullName evidence="1">Uncharacterized protein</fullName>
    </submittedName>
</protein>
<keyword evidence="2" id="KW-1185">Reference proteome</keyword>
<evidence type="ECO:0000313" key="1">
    <source>
        <dbReference type="EMBL" id="CAA2995338.1"/>
    </source>
</evidence>
<organism evidence="1 2">
    <name type="scientific">Olea europaea subsp. europaea</name>
    <dbReference type="NCBI Taxonomy" id="158383"/>
    <lineage>
        <taxon>Eukaryota</taxon>
        <taxon>Viridiplantae</taxon>
        <taxon>Streptophyta</taxon>
        <taxon>Embryophyta</taxon>
        <taxon>Tracheophyta</taxon>
        <taxon>Spermatophyta</taxon>
        <taxon>Magnoliopsida</taxon>
        <taxon>eudicotyledons</taxon>
        <taxon>Gunneridae</taxon>
        <taxon>Pentapetalae</taxon>
        <taxon>asterids</taxon>
        <taxon>lamiids</taxon>
        <taxon>Lamiales</taxon>
        <taxon>Oleaceae</taxon>
        <taxon>Oleeae</taxon>
        <taxon>Olea</taxon>
    </lineage>
</organism>
<dbReference type="Proteomes" id="UP000594638">
    <property type="component" value="Unassembled WGS sequence"/>
</dbReference>
<dbReference type="EMBL" id="CACTIH010005497">
    <property type="protein sequence ID" value="CAA2995338.1"/>
    <property type="molecule type" value="Genomic_DNA"/>
</dbReference>
<dbReference type="Gramene" id="OE9A093233T1">
    <property type="protein sequence ID" value="OE9A093233C1"/>
    <property type="gene ID" value="OE9A093233"/>
</dbReference>
<gene>
    <name evidence="1" type="ORF">OLEA9_A093233</name>
</gene>